<evidence type="ECO:0000313" key="2">
    <source>
        <dbReference type="Proteomes" id="UP000008957"/>
    </source>
</evidence>
<reference evidence="2" key="1">
    <citation type="submission" date="2010-03" db="EMBL/GenBank/DDBJ databases">
        <title>The genome sequence of Synergistetes sp. SGP1.</title>
        <authorList>
            <consortium name="metaHIT consortium -- http://www.metahit.eu/"/>
            <person name="Pajon A."/>
            <person name="Turner K."/>
            <person name="Parkhill J."/>
            <person name="Wade W."/>
            <person name="Vartoukian S."/>
        </authorList>
    </citation>
    <scope>NUCLEOTIDE SEQUENCE [LARGE SCALE GENOMIC DNA]</scope>
    <source>
        <strain evidence="2">SGP1</strain>
    </source>
</reference>
<accession>A0AB94IY55</accession>
<reference evidence="1 2" key="2">
    <citation type="submission" date="2010-03" db="EMBL/GenBank/DDBJ databases">
        <authorList>
            <person name="Pajon A."/>
        </authorList>
    </citation>
    <scope>NUCLEOTIDE SEQUENCE [LARGE SCALE GENOMIC DNA]</scope>
    <source>
        <strain evidence="1 2">SGP1</strain>
    </source>
</reference>
<dbReference type="Proteomes" id="UP000008957">
    <property type="component" value="Chromosome"/>
</dbReference>
<name>A0AB94IY55_9BACT</name>
<gene>
    <name evidence="1" type="ORF">SY1_18950</name>
</gene>
<organism evidence="1 2">
    <name type="scientific">Fretibacterium fastidiosum</name>
    <dbReference type="NCBI Taxonomy" id="651822"/>
    <lineage>
        <taxon>Bacteria</taxon>
        <taxon>Thermotogati</taxon>
        <taxon>Synergistota</taxon>
        <taxon>Synergistia</taxon>
        <taxon>Synergistales</taxon>
        <taxon>Aminobacteriaceae</taxon>
        <taxon>Fretibacterium</taxon>
    </lineage>
</organism>
<evidence type="ECO:0000313" key="1">
    <source>
        <dbReference type="EMBL" id="CBL28736.1"/>
    </source>
</evidence>
<keyword evidence="2" id="KW-1185">Reference proteome</keyword>
<dbReference type="EMBL" id="FP929056">
    <property type="protein sequence ID" value="CBL28736.1"/>
    <property type="molecule type" value="Genomic_DNA"/>
</dbReference>
<dbReference type="RefSeq" id="WP_015556883.1">
    <property type="nucleotide sequence ID" value="NC_021038.1"/>
</dbReference>
<sequence>MTDSQNAMCHGIIHAAATSAAAVGGSLAQLPGSDNPPLVALQATMIVGLGKVFDMRLSEVAARAICATVLSSMIGKYAARVATQVLVGWIPGVGNAVNATTAAGITEAIGWAVVEEFDKEAR</sequence>
<protein>
    <submittedName>
        <fullName evidence="1">Uncharacterized protein/domain associated with GTPases</fullName>
    </submittedName>
</protein>
<proteinExistence type="predicted"/>
<dbReference type="KEGG" id="sbr:SY1_18950"/>
<dbReference type="AlphaFoldDB" id="A0AB94IY55"/>